<protein>
    <submittedName>
        <fullName evidence="1">Uncharacterized protein</fullName>
    </submittedName>
</protein>
<dbReference type="AlphaFoldDB" id="A0A0F9BY40"/>
<evidence type="ECO:0000313" key="1">
    <source>
        <dbReference type="EMBL" id="KKL26784.1"/>
    </source>
</evidence>
<sequence length="24" mass="2898">ITLTEKKERLDVWLWVISAVQEKI</sequence>
<accession>A0A0F9BY40</accession>
<proteinExistence type="predicted"/>
<dbReference type="EMBL" id="LAZR01035709">
    <property type="protein sequence ID" value="KKL26784.1"/>
    <property type="molecule type" value="Genomic_DNA"/>
</dbReference>
<feature type="non-terminal residue" evidence="1">
    <location>
        <position position="1"/>
    </location>
</feature>
<comment type="caution">
    <text evidence="1">The sequence shown here is derived from an EMBL/GenBank/DDBJ whole genome shotgun (WGS) entry which is preliminary data.</text>
</comment>
<gene>
    <name evidence="1" type="ORF">LCGC14_2391790</name>
</gene>
<name>A0A0F9BY40_9ZZZZ</name>
<reference evidence="1" key="1">
    <citation type="journal article" date="2015" name="Nature">
        <title>Complex archaea that bridge the gap between prokaryotes and eukaryotes.</title>
        <authorList>
            <person name="Spang A."/>
            <person name="Saw J.H."/>
            <person name="Jorgensen S.L."/>
            <person name="Zaremba-Niedzwiedzka K."/>
            <person name="Martijn J."/>
            <person name="Lind A.E."/>
            <person name="van Eijk R."/>
            <person name="Schleper C."/>
            <person name="Guy L."/>
            <person name="Ettema T.J."/>
        </authorList>
    </citation>
    <scope>NUCLEOTIDE SEQUENCE</scope>
</reference>
<organism evidence="1">
    <name type="scientific">marine sediment metagenome</name>
    <dbReference type="NCBI Taxonomy" id="412755"/>
    <lineage>
        <taxon>unclassified sequences</taxon>
        <taxon>metagenomes</taxon>
        <taxon>ecological metagenomes</taxon>
    </lineage>
</organism>